<dbReference type="Proteomes" id="UP000774000">
    <property type="component" value="Unassembled WGS sequence"/>
</dbReference>
<accession>A0A938XSS3</accession>
<dbReference type="EMBL" id="JAFBDQ010000010">
    <property type="protein sequence ID" value="MBM7557159.1"/>
    <property type="molecule type" value="Genomic_DNA"/>
</dbReference>
<dbReference type="SUPFAM" id="SSF51445">
    <property type="entry name" value="(Trans)glycosidases"/>
    <property type="match status" value="1"/>
</dbReference>
<proteinExistence type="predicted"/>
<reference evidence="2" key="1">
    <citation type="submission" date="2021-01" db="EMBL/GenBank/DDBJ databases">
        <title>Genomic Encyclopedia of Type Strains, Phase IV (KMG-IV): sequencing the most valuable type-strain genomes for metagenomic binning, comparative biology and taxonomic classification.</title>
        <authorList>
            <person name="Goeker M."/>
        </authorList>
    </citation>
    <scope>NUCLEOTIDE SEQUENCE</scope>
    <source>
        <strain evidence="2">DSM 23230</strain>
    </source>
</reference>
<dbReference type="Gene3D" id="3.20.20.80">
    <property type="entry name" value="Glycosidases"/>
    <property type="match status" value="1"/>
</dbReference>
<dbReference type="InterPro" id="IPR025275">
    <property type="entry name" value="DUF4015"/>
</dbReference>
<dbReference type="InterPro" id="IPR017853">
    <property type="entry name" value="GH"/>
</dbReference>
<evidence type="ECO:0000313" key="2">
    <source>
        <dbReference type="EMBL" id="MBM7557159.1"/>
    </source>
</evidence>
<protein>
    <recommendedName>
        <fullName evidence="1">DUF4015 domain-containing protein</fullName>
    </recommendedName>
</protein>
<gene>
    <name evidence="2" type="ORF">JOC47_002014</name>
</gene>
<keyword evidence="3" id="KW-1185">Reference proteome</keyword>
<organism evidence="2 3">
    <name type="scientific">Halanaerobacter jeridensis</name>
    <dbReference type="NCBI Taxonomy" id="706427"/>
    <lineage>
        <taxon>Bacteria</taxon>
        <taxon>Bacillati</taxon>
        <taxon>Bacillota</taxon>
        <taxon>Clostridia</taxon>
        <taxon>Halanaerobiales</taxon>
        <taxon>Halobacteroidaceae</taxon>
        <taxon>Halanaerobacter</taxon>
    </lineage>
</organism>
<feature type="domain" description="DUF4015" evidence="1">
    <location>
        <begin position="67"/>
        <end position="372"/>
    </location>
</feature>
<comment type="caution">
    <text evidence="2">The sequence shown here is derived from an EMBL/GenBank/DDBJ whole genome shotgun (WGS) entry which is preliminary data.</text>
</comment>
<dbReference type="Pfam" id="PF13200">
    <property type="entry name" value="DUF4015"/>
    <property type="match status" value="1"/>
</dbReference>
<dbReference type="RefSeq" id="WP_204701923.1">
    <property type="nucleotide sequence ID" value="NZ_JAFBDQ010000010.1"/>
</dbReference>
<sequence length="388" mass="44614">MNRKKIILLLGLLILNFLWGFKILAAENLGVKSHLTIEDMYLKSPSYSLDYKRLKSLQKEYSKNVKGIYINFWTLSHPKKRKRIIKAINESSLNSIVIDLKDINGYTPFASAPLKEFSYNLNSQELKTLISNWQKQGIYVIGRIAVFKDGALALQNSNYALKYIIDAGEKFSIIDSTKWTNPYSEEVWNYNINIAQEMAGLGLDEIQFDYIRFPTLSNNSKLVFRADPRLSRVEAIVSFLKKAKQDLDRYNIIISADLFGLTTTANDDLGIGQDIKKIAKEVDYISPMLYPSHYSEGIYGIKDPAANPYQIIYNSLTDAQEKLGANTKKIRPWLQDFSIYHIYSQKEIKAQIKAVEDKNISSWLLWNPKCIYTIEALMPERKEINNES</sequence>
<evidence type="ECO:0000313" key="3">
    <source>
        <dbReference type="Proteomes" id="UP000774000"/>
    </source>
</evidence>
<name>A0A938XSS3_9FIRM</name>
<evidence type="ECO:0000259" key="1">
    <source>
        <dbReference type="Pfam" id="PF13200"/>
    </source>
</evidence>
<dbReference type="AlphaFoldDB" id="A0A938XSS3"/>